<feature type="compositionally biased region" description="Acidic residues" evidence="1">
    <location>
        <begin position="208"/>
        <end position="217"/>
    </location>
</feature>
<accession>A0A9N9HV33</accession>
<dbReference type="Pfam" id="PF10650">
    <property type="entry name" value="zf-C3H1"/>
    <property type="match status" value="1"/>
</dbReference>
<feature type="region of interest" description="Disordered" evidence="1">
    <location>
        <begin position="141"/>
        <end position="274"/>
    </location>
</feature>
<proteinExistence type="predicted"/>
<evidence type="ECO:0000259" key="2">
    <source>
        <dbReference type="Pfam" id="PF10650"/>
    </source>
</evidence>
<feature type="domain" description="Putative zinc-finger" evidence="2">
    <location>
        <begin position="54"/>
        <end position="76"/>
    </location>
</feature>
<dbReference type="AlphaFoldDB" id="A0A9N9HV33"/>
<reference evidence="3" key="1">
    <citation type="submission" date="2021-06" db="EMBL/GenBank/DDBJ databases">
        <authorList>
            <person name="Kallberg Y."/>
            <person name="Tangrot J."/>
            <person name="Rosling A."/>
        </authorList>
    </citation>
    <scope>NUCLEOTIDE SEQUENCE</scope>
    <source>
        <strain evidence="3">UK204</strain>
    </source>
</reference>
<feature type="compositionally biased region" description="Basic and acidic residues" evidence="1">
    <location>
        <begin position="225"/>
        <end position="249"/>
    </location>
</feature>
<feature type="compositionally biased region" description="Polar residues" evidence="1">
    <location>
        <begin position="176"/>
        <end position="194"/>
    </location>
</feature>
<dbReference type="OrthoDB" id="1922977at2759"/>
<dbReference type="InterPro" id="IPR019607">
    <property type="entry name" value="Putative_zinc-finger_domain"/>
</dbReference>
<comment type="caution">
    <text evidence="3">The sequence shown here is derived from an EMBL/GenBank/DDBJ whole genome shotgun (WGS) entry which is preliminary data.</text>
</comment>
<evidence type="ECO:0000256" key="1">
    <source>
        <dbReference type="SAM" id="MobiDB-lite"/>
    </source>
</evidence>
<organism evidence="3 4">
    <name type="scientific">Funneliformis caledonium</name>
    <dbReference type="NCBI Taxonomy" id="1117310"/>
    <lineage>
        <taxon>Eukaryota</taxon>
        <taxon>Fungi</taxon>
        <taxon>Fungi incertae sedis</taxon>
        <taxon>Mucoromycota</taxon>
        <taxon>Glomeromycotina</taxon>
        <taxon>Glomeromycetes</taxon>
        <taxon>Glomerales</taxon>
        <taxon>Glomeraceae</taxon>
        <taxon>Funneliformis</taxon>
    </lineage>
</organism>
<feature type="non-terminal residue" evidence="3">
    <location>
        <position position="1"/>
    </location>
</feature>
<keyword evidence="4" id="KW-1185">Reference proteome</keyword>
<evidence type="ECO:0000313" key="4">
    <source>
        <dbReference type="Proteomes" id="UP000789570"/>
    </source>
</evidence>
<dbReference type="Proteomes" id="UP000789570">
    <property type="component" value="Unassembled WGS sequence"/>
</dbReference>
<gene>
    <name evidence="3" type="ORF">FCALED_LOCUS13787</name>
</gene>
<name>A0A9N9HV33_9GLOM</name>
<evidence type="ECO:0000313" key="3">
    <source>
        <dbReference type="EMBL" id="CAG8707945.1"/>
    </source>
</evidence>
<sequence>KKRQGEAETTMVKKIQNLGPDNEWRAEKIASQEAIVSDVKSFTYNNNIVPNKKMCAFELQPRGICNDNDCRSQHFRELPKTEKVIIDDLTGYYEGENISQQRHYREGLHRLLGDLEMNGRDSFLEKFEDIKKYRDTFVARSQNDGTGAPRVVFTNEHRPLTDDWYTSPPARESESDYVSESLPTPRMPTSSSSGPDDDQQQIYPTSPELEDEDEDSDYFSPSFASHHEKDENEKYENYDERMKSCHESDDQYAELSESESESTTSENGDEQKNIATIRSSTEFASINHEERQEIVQEQQEEEQDVYAPFGYVGRILNWFL</sequence>
<dbReference type="EMBL" id="CAJVPQ010008569">
    <property type="protein sequence ID" value="CAG8707945.1"/>
    <property type="molecule type" value="Genomic_DNA"/>
</dbReference>
<feature type="compositionally biased region" description="Acidic residues" evidence="1">
    <location>
        <begin position="250"/>
        <end position="260"/>
    </location>
</feature>
<protein>
    <submittedName>
        <fullName evidence="3">5253_t:CDS:1</fullName>
    </submittedName>
</protein>